<accession>A0A0B6ZEQ2</accession>
<protein>
    <submittedName>
        <fullName evidence="2">Uncharacterized protein</fullName>
    </submittedName>
</protein>
<proteinExistence type="predicted"/>
<evidence type="ECO:0000256" key="1">
    <source>
        <dbReference type="SAM" id="MobiDB-lite"/>
    </source>
</evidence>
<name>A0A0B6ZEQ2_9EUPU</name>
<feature type="region of interest" description="Disordered" evidence="1">
    <location>
        <begin position="232"/>
        <end position="253"/>
    </location>
</feature>
<organism evidence="2">
    <name type="scientific">Arion vulgaris</name>
    <dbReference type="NCBI Taxonomy" id="1028688"/>
    <lineage>
        <taxon>Eukaryota</taxon>
        <taxon>Metazoa</taxon>
        <taxon>Spiralia</taxon>
        <taxon>Lophotrochozoa</taxon>
        <taxon>Mollusca</taxon>
        <taxon>Gastropoda</taxon>
        <taxon>Heterobranchia</taxon>
        <taxon>Euthyneura</taxon>
        <taxon>Panpulmonata</taxon>
        <taxon>Eupulmonata</taxon>
        <taxon>Stylommatophora</taxon>
        <taxon>Helicina</taxon>
        <taxon>Arionoidea</taxon>
        <taxon>Arionidae</taxon>
        <taxon>Arion</taxon>
    </lineage>
</organism>
<feature type="region of interest" description="Disordered" evidence="1">
    <location>
        <begin position="146"/>
        <end position="171"/>
    </location>
</feature>
<dbReference type="AlphaFoldDB" id="A0A0B6ZEQ2"/>
<reference evidence="2" key="1">
    <citation type="submission" date="2014-12" db="EMBL/GenBank/DDBJ databases">
        <title>Insight into the proteome of Arion vulgaris.</title>
        <authorList>
            <person name="Aradska J."/>
            <person name="Bulat T."/>
            <person name="Smidak R."/>
            <person name="Sarate P."/>
            <person name="Gangsoo J."/>
            <person name="Sialana F."/>
            <person name="Bilban M."/>
            <person name="Lubec G."/>
        </authorList>
    </citation>
    <scope>NUCLEOTIDE SEQUENCE</scope>
    <source>
        <tissue evidence="2">Skin</tissue>
    </source>
</reference>
<feature type="non-terminal residue" evidence="2">
    <location>
        <position position="1"/>
    </location>
</feature>
<sequence length="253" mass="28089">VLIGIFQKKHLQKVKHSSKNSTDSQKDNLNHRQATDGSHQKIMLDIGYHGSTFVNYIDSSKTLENKNNTDEFIGRKRGMKITTSTPDITKTSNQIKSTETSSNTYTSMPLISKKLTTETYLVIGSIETPIEEQARVRNLRKQTNLNTGGYIRNNQHSKTASSPFNNENISGFLQSDESLEPDQFSSPTHSGDKNVNSNIQQLNYSNQNHQGSQNSTRANKIKCSQHNLVFKPAAAGEQANTPAAGSAPYKDNQ</sequence>
<gene>
    <name evidence="2" type="primary">ORF60663</name>
</gene>
<dbReference type="EMBL" id="HACG01020052">
    <property type="protein sequence ID" value="CEK66917.1"/>
    <property type="molecule type" value="Transcribed_RNA"/>
</dbReference>
<feature type="compositionally biased region" description="Polar residues" evidence="1">
    <location>
        <begin position="183"/>
        <end position="196"/>
    </location>
</feature>
<feature type="region of interest" description="Disordered" evidence="1">
    <location>
        <begin position="13"/>
        <end position="38"/>
    </location>
</feature>
<feature type="compositionally biased region" description="Basic and acidic residues" evidence="1">
    <location>
        <begin position="24"/>
        <end position="34"/>
    </location>
</feature>
<feature type="region of interest" description="Disordered" evidence="1">
    <location>
        <begin position="177"/>
        <end position="196"/>
    </location>
</feature>
<evidence type="ECO:0000313" key="2">
    <source>
        <dbReference type="EMBL" id="CEK66917.1"/>
    </source>
</evidence>